<keyword evidence="10" id="KW-1185">Reference proteome</keyword>
<dbReference type="GO" id="GO:0046872">
    <property type="term" value="F:metal ion binding"/>
    <property type="evidence" value="ECO:0007669"/>
    <property type="project" value="UniProtKB-KW"/>
</dbReference>
<dbReference type="InterPro" id="IPR018082">
    <property type="entry name" value="AmbAllergen"/>
</dbReference>
<dbReference type="EMBL" id="CAIIXF020000004">
    <property type="protein sequence ID" value="CAH1781930.1"/>
    <property type="molecule type" value="Genomic_DNA"/>
</dbReference>
<dbReference type="Gene3D" id="2.160.20.10">
    <property type="entry name" value="Single-stranded right-handed beta-helix, Pectin lyase-like"/>
    <property type="match status" value="1"/>
</dbReference>
<name>A0A8J1YBL2_OWEFU</name>
<dbReference type="SMART" id="SM00656">
    <property type="entry name" value="Amb_all"/>
    <property type="match status" value="1"/>
</dbReference>
<dbReference type="InterPro" id="IPR045032">
    <property type="entry name" value="PEL"/>
</dbReference>
<dbReference type="PANTHER" id="PTHR31683">
    <property type="entry name" value="PECTATE LYASE 18-RELATED"/>
    <property type="match status" value="1"/>
</dbReference>
<dbReference type="InterPro" id="IPR011050">
    <property type="entry name" value="Pectin_lyase_fold/virulence"/>
</dbReference>
<proteinExistence type="predicted"/>
<reference evidence="9" key="1">
    <citation type="submission" date="2022-03" db="EMBL/GenBank/DDBJ databases">
        <authorList>
            <person name="Martin C."/>
        </authorList>
    </citation>
    <scope>NUCLEOTIDE SEQUENCE</scope>
</reference>
<organism evidence="9 10">
    <name type="scientific">Owenia fusiformis</name>
    <name type="common">Polychaete worm</name>
    <dbReference type="NCBI Taxonomy" id="6347"/>
    <lineage>
        <taxon>Eukaryota</taxon>
        <taxon>Metazoa</taxon>
        <taxon>Spiralia</taxon>
        <taxon>Lophotrochozoa</taxon>
        <taxon>Annelida</taxon>
        <taxon>Polychaeta</taxon>
        <taxon>Sedentaria</taxon>
        <taxon>Canalipalpata</taxon>
        <taxon>Sabellida</taxon>
        <taxon>Oweniida</taxon>
        <taxon>Oweniidae</taxon>
        <taxon>Owenia</taxon>
    </lineage>
</organism>
<accession>A0A8J1YBL2</accession>
<dbReference type="EC" id="4.2.2.2" evidence="4"/>
<dbReference type="GO" id="GO:0045490">
    <property type="term" value="P:pectin catabolic process"/>
    <property type="evidence" value="ECO:0007669"/>
    <property type="project" value="UniProtKB-UniPathway"/>
</dbReference>
<keyword evidence="6" id="KW-0732">Signal</keyword>
<dbReference type="GO" id="GO:0030570">
    <property type="term" value="F:pectate lyase activity"/>
    <property type="evidence" value="ECO:0007669"/>
    <property type="project" value="UniProtKB-EC"/>
</dbReference>
<keyword evidence="8" id="KW-0456">Lyase</keyword>
<dbReference type="InterPro" id="IPR012334">
    <property type="entry name" value="Pectin_lyas_fold"/>
</dbReference>
<dbReference type="SUPFAM" id="SSF51126">
    <property type="entry name" value="Pectin lyase-like"/>
    <property type="match status" value="1"/>
</dbReference>
<dbReference type="UniPathway" id="UPA00545">
    <property type="reaction ID" value="UER00824"/>
</dbReference>
<comment type="cofactor">
    <cofactor evidence="2">
        <name>Ca(2+)</name>
        <dbReference type="ChEBI" id="CHEBI:29108"/>
    </cofactor>
</comment>
<dbReference type="PANTHER" id="PTHR31683:SF18">
    <property type="entry name" value="PECTATE LYASE 21-RELATED"/>
    <property type="match status" value="1"/>
</dbReference>
<dbReference type="Proteomes" id="UP000749559">
    <property type="component" value="Unassembled WGS sequence"/>
</dbReference>
<keyword evidence="7" id="KW-0106">Calcium</keyword>
<evidence type="ECO:0000256" key="8">
    <source>
        <dbReference type="ARBA" id="ARBA00023239"/>
    </source>
</evidence>
<protein>
    <recommendedName>
        <fullName evidence="4">pectate lyase</fullName>
        <ecNumber evidence="4">4.2.2.2</ecNumber>
    </recommendedName>
</protein>
<evidence type="ECO:0000256" key="6">
    <source>
        <dbReference type="ARBA" id="ARBA00022729"/>
    </source>
</evidence>
<sequence>MLLLGILVLSYFGAVIGQAPKWFNECVGYGCGATKYRHKRCEAKPDYKDLLKCVNQADFVHVTFKGSGKIKLPASIKPRRGLILDGSGRDITITGESIQLVSDSIVYRINFDTGKDDGLKLRGKYKNAWIHRCSFRNYDDGLVDITKGFSHVTVSNSKFADHDKTMLIGASEKDVGDVKMRITLHSNYFINCRQRLPRVRYASVHVFNNFFQDWGLYAVGSSQKAYVLLENNYFKISDKKRAKTAHETEPRGEDKYSGYLRAEGNYYTTGIKGKTNKSSRVSYVPYKYKMMKADKKMSVAIKAGAGYKSK</sequence>
<comment type="pathway">
    <text evidence="3">Glycan metabolism; pectin degradation; 2-dehydro-3-deoxy-D-gluconate from pectin: step 2/5.</text>
</comment>
<evidence type="ECO:0000256" key="3">
    <source>
        <dbReference type="ARBA" id="ARBA00005220"/>
    </source>
</evidence>
<evidence type="ECO:0000256" key="7">
    <source>
        <dbReference type="ARBA" id="ARBA00022837"/>
    </source>
</evidence>
<dbReference type="AlphaFoldDB" id="A0A8J1YBL2"/>
<evidence type="ECO:0000313" key="9">
    <source>
        <dbReference type="EMBL" id="CAH1781930.1"/>
    </source>
</evidence>
<dbReference type="Pfam" id="PF00544">
    <property type="entry name" value="Pectate_lyase_4"/>
    <property type="match status" value="1"/>
</dbReference>
<dbReference type="InterPro" id="IPR002022">
    <property type="entry name" value="Pec_lyase"/>
</dbReference>
<dbReference type="PRINTS" id="PR00807">
    <property type="entry name" value="AMBALLERGEN"/>
</dbReference>
<comment type="catalytic activity">
    <reaction evidence="1">
        <text>Eliminative cleavage of (1-&gt;4)-alpha-D-galacturonan to give oligosaccharides with 4-deoxy-alpha-D-galact-4-enuronosyl groups at their non-reducing ends.</text>
        <dbReference type="EC" id="4.2.2.2"/>
    </reaction>
</comment>
<comment type="caution">
    <text evidence="9">The sequence shown here is derived from an EMBL/GenBank/DDBJ whole genome shotgun (WGS) entry which is preliminary data.</text>
</comment>
<evidence type="ECO:0000256" key="1">
    <source>
        <dbReference type="ARBA" id="ARBA00000695"/>
    </source>
</evidence>
<evidence type="ECO:0000313" key="10">
    <source>
        <dbReference type="Proteomes" id="UP000749559"/>
    </source>
</evidence>
<evidence type="ECO:0000256" key="4">
    <source>
        <dbReference type="ARBA" id="ARBA00012272"/>
    </source>
</evidence>
<keyword evidence="5" id="KW-0479">Metal-binding</keyword>
<dbReference type="OrthoDB" id="1637350at2759"/>
<evidence type="ECO:0000256" key="5">
    <source>
        <dbReference type="ARBA" id="ARBA00022723"/>
    </source>
</evidence>
<gene>
    <name evidence="9" type="ORF">OFUS_LOCUS8434</name>
</gene>
<evidence type="ECO:0000256" key="2">
    <source>
        <dbReference type="ARBA" id="ARBA00001913"/>
    </source>
</evidence>